<comment type="similarity">
    <text evidence="1">Belongs to the SURF1 family.</text>
</comment>
<dbReference type="AlphaFoldDB" id="A0A7D3X9B7"/>
<dbReference type="Pfam" id="PF02104">
    <property type="entry name" value="SURF1"/>
    <property type="match status" value="1"/>
</dbReference>
<proteinExistence type="inferred from homology"/>
<keyword evidence="1" id="KW-0472">Membrane</keyword>
<evidence type="ECO:0000313" key="3">
    <source>
        <dbReference type="Proteomes" id="UP000504693"/>
    </source>
</evidence>
<sequence length="193" mass="20564">MRFPVIPTIIVAAAIATMIALGFWQLARKDEKEAMIARYERVQELSSEVPFPRSPDDYAEALYRHSRVTCDRVIASRTTSGRDVAGAGGLAQVVTCELDGGGTAEIALGLSANPRPVAWSGGEVAGFIGAAGKGVRLVASPPVAGLAPMAPPDPKDLPNNHLAYAGQWFFFALTALVIYMLALRRRGREAKGE</sequence>
<dbReference type="GO" id="GO:0005886">
    <property type="term" value="C:plasma membrane"/>
    <property type="evidence" value="ECO:0007669"/>
    <property type="project" value="UniProtKB-SubCell"/>
</dbReference>
<reference evidence="2 3" key="1">
    <citation type="submission" date="2020-05" db="EMBL/GenBank/DDBJ databases">
        <title>Erythrobacter mangrovi sp. nov., isolated from rhizosphere soil of mangrove plant (Kandelia candel).</title>
        <authorList>
            <person name="Ye Y.H."/>
        </authorList>
    </citation>
    <scope>NUCLEOTIDE SEQUENCE [LARGE SCALE GENOMIC DNA]</scope>
    <source>
        <strain evidence="2 3">EB310</strain>
    </source>
</reference>
<evidence type="ECO:0000256" key="1">
    <source>
        <dbReference type="RuleBase" id="RU363076"/>
    </source>
</evidence>
<feature type="transmembrane region" description="Helical" evidence="1">
    <location>
        <begin position="6"/>
        <end position="27"/>
    </location>
</feature>
<organism evidence="2 3">
    <name type="scientific">Erythrobacter mangrovi</name>
    <dbReference type="NCBI Taxonomy" id="2739433"/>
    <lineage>
        <taxon>Bacteria</taxon>
        <taxon>Pseudomonadati</taxon>
        <taxon>Pseudomonadota</taxon>
        <taxon>Alphaproteobacteria</taxon>
        <taxon>Sphingomonadales</taxon>
        <taxon>Erythrobacteraceae</taxon>
        <taxon>Erythrobacter/Porphyrobacter group</taxon>
        <taxon>Erythrobacter</taxon>
    </lineage>
</organism>
<dbReference type="RefSeq" id="WP_173211817.1">
    <property type="nucleotide sequence ID" value="NZ_CP053921.1"/>
</dbReference>
<keyword evidence="1" id="KW-0812">Transmembrane</keyword>
<comment type="subcellular location">
    <subcellularLocation>
        <location evidence="1">Cell membrane</location>
        <topology evidence="1">Multi-pass membrane protein</topology>
    </subcellularLocation>
</comment>
<evidence type="ECO:0000313" key="2">
    <source>
        <dbReference type="EMBL" id="QKG69930.1"/>
    </source>
</evidence>
<dbReference type="InterPro" id="IPR002994">
    <property type="entry name" value="Surf1/Shy1"/>
</dbReference>
<accession>A0A7D3X9B7</accession>
<name>A0A7D3X9B7_9SPHN</name>
<dbReference type="Proteomes" id="UP000504693">
    <property type="component" value="Chromosome"/>
</dbReference>
<feature type="transmembrane region" description="Helical" evidence="1">
    <location>
        <begin position="164"/>
        <end position="183"/>
    </location>
</feature>
<dbReference type="CDD" id="cd06662">
    <property type="entry name" value="SURF1"/>
    <property type="match status" value="1"/>
</dbReference>
<dbReference type="EMBL" id="CP053921">
    <property type="protein sequence ID" value="QKG69930.1"/>
    <property type="molecule type" value="Genomic_DNA"/>
</dbReference>
<gene>
    <name evidence="2" type="ORF">HQR01_00270</name>
</gene>
<keyword evidence="1" id="KW-1003">Cell membrane</keyword>
<protein>
    <recommendedName>
        <fullName evidence="1">SURF1-like protein</fullName>
    </recommendedName>
</protein>
<keyword evidence="1" id="KW-1133">Transmembrane helix</keyword>
<dbReference type="KEGG" id="emv:HQR01_00270"/>
<keyword evidence="3" id="KW-1185">Reference proteome</keyword>